<name>A0AA35YCV7_LACSI</name>
<keyword evidence="2" id="KW-0732">Signal</keyword>
<dbReference type="EMBL" id="OX465077">
    <property type="protein sequence ID" value="CAI9268516.1"/>
    <property type="molecule type" value="Genomic_DNA"/>
</dbReference>
<protein>
    <submittedName>
        <fullName evidence="3">Uncharacterized protein</fullName>
    </submittedName>
</protein>
<feature type="compositionally biased region" description="Basic residues" evidence="1">
    <location>
        <begin position="48"/>
        <end position="59"/>
    </location>
</feature>
<sequence length="108" mass="12206">MCFVMCLLSVNFLRAIVYLLPQGPNAPVKLPTKRKVKDAPSEADSKKQKVKQAARKRKYLTLTPSESDHSQSDTLLDVRNKEEQPIDNEEDEQVHNEEATSNPEVTPT</sequence>
<feature type="signal peptide" evidence="2">
    <location>
        <begin position="1"/>
        <end position="15"/>
    </location>
</feature>
<dbReference type="Proteomes" id="UP001177003">
    <property type="component" value="Chromosome 1"/>
</dbReference>
<proteinExistence type="predicted"/>
<accession>A0AA35YCV7</accession>
<reference evidence="3" key="1">
    <citation type="submission" date="2023-04" db="EMBL/GenBank/DDBJ databases">
        <authorList>
            <person name="Vijverberg K."/>
            <person name="Xiong W."/>
            <person name="Schranz E."/>
        </authorList>
    </citation>
    <scope>NUCLEOTIDE SEQUENCE</scope>
</reference>
<feature type="compositionally biased region" description="Basic and acidic residues" evidence="1">
    <location>
        <begin position="37"/>
        <end position="47"/>
    </location>
</feature>
<keyword evidence="4" id="KW-1185">Reference proteome</keyword>
<evidence type="ECO:0000256" key="1">
    <source>
        <dbReference type="SAM" id="MobiDB-lite"/>
    </source>
</evidence>
<gene>
    <name evidence="3" type="ORF">LSALG_LOCUS8936</name>
</gene>
<organism evidence="3 4">
    <name type="scientific">Lactuca saligna</name>
    <name type="common">Willowleaf lettuce</name>
    <dbReference type="NCBI Taxonomy" id="75948"/>
    <lineage>
        <taxon>Eukaryota</taxon>
        <taxon>Viridiplantae</taxon>
        <taxon>Streptophyta</taxon>
        <taxon>Embryophyta</taxon>
        <taxon>Tracheophyta</taxon>
        <taxon>Spermatophyta</taxon>
        <taxon>Magnoliopsida</taxon>
        <taxon>eudicotyledons</taxon>
        <taxon>Gunneridae</taxon>
        <taxon>Pentapetalae</taxon>
        <taxon>asterids</taxon>
        <taxon>campanulids</taxon>
        <taxon>Asterales</taxon>
        <taxon>Asteraceae</taxon>
        <taxon>Cichorioideae</taxon>
        <taxon>Cichorieae</taxon>
        <taxon>Lactucinae</taxon>
        <taxon>Lactuca</taxon>
    </lineage>
</organism>
<evidence type="ECO:0000256" key="2">
    <source>
        <dbReference type="SAM" id="SignalP"/>
    </source>
</evidence>
<evidence type="ECO:0000313" key="4">
    <source>
        <dbReference type="Proteomes" id="UP001177003"/>
    </source>
</evidence>
<feature type="compositionally biased region" description="Polar residues" evidence="1">
    <location>
        <begin position="99"/>
        <end position="108"/>
    </location>
</feature>
<feature type="region of interest" description="Disordered" evidence="1">
    <location>
        <begin position="23"/>
        <end position="108"/>
    </location>
</feature>
<feature type="chain" id="PRO_5041446483" evidence="2">
    <location>
        <begin position="16"/>
        <end position="108"/>
    </location>
</feature>
<feature type="compositionally biased region" description="Basic and acidic residues" evidence="1">
    <location>
        <begin position="66"/>
        <end position="84"/>
    </location>
</feature>
<evidence type="ECO:0000313" key="3">
    <source>
        <dbReference type="EMBL" id="CAI9268516.1"/>
    </source>
</evidence>
<dbReference type="AlphaFoldDB" id="A0AA35YCV7"/>